<dbReference type="Proteomes" id="UP001304895">
    <property type="component" value="Unassembled WGS sequence"/>
</dbReference>
<evidence type="ECO:0000313" key="1">
    <source>
        <dbReference type="EMBL" id="KAK4131373.1"/>
    </source>
</evidence>
<reference evidence="1" key="1">
    <citation type="journal article" date="2023" name="Mol. Phylogenet. Evol.">
        <title>Genome-scale phylogeny and comparative genomics of the fungal order Sordariales.</title>
        <authorList>
            <person name="Hensen N."/>
            <person name="Bonometti L."/>
            <person name="Westerberg I."/>
            <person name="Brannstrom I.O."/>
            <person name="Guillou S."/>
            <person name="Cros-Aarteil S."/>
            <person name="Calhoun S."/>
            <person name="Haridas S."/>
            <person name="Kuo A."/>
            <person name="Mondo S."/>
            <person name="Pangilinan J."/>
            <person name="Riley R."/>
            <person name="LaButti K."/>
            <person name="Andreopoulos B."/>
            <person name="Lipzen A."/>
            <person name="Chen C."/>
            <person name="Yan M."/>
            <person name="Daum C."/>
            <person name="Ng V."/>
            <person name="Clum A."/>
            <person name="Steindorff A."/>
            <person name="Ohm R.A."/>
            <person name="Martin F."/>
            <person name="Silar P."/>
            <person name="Natvig D.O."/>
            <person name="Lalanne C."/>
            <person name="Gautier V."/>
            <person name="Ament-Velasquez S.L."/>
            <person name="Kruys A."/>
            <person name="Hutchinson M.I."/>
            <person name="Powell A.J."/>
            <person name="Barry K."/>
            <person name="Miller A.N."/>
            <person name="Grigoriev I.V."/>
            <person name="Debuchy R."/>
            <person name="Gladieux P."/>
            <person name="Hiltunen Thoren M."/>
            <person name="Johannesson H."/>
        </authorList>
    </citation>
    <scope>NUCLEOTIDE SEQUENCE</scope>
    <source>
        <strain evidence="1">CBS 123565</strain>
    </source>
</reference>
<sequence length="125" mass="14001">LSAVCSTRSRALLRASSLRVAWSPLLNSIESATQSDSLAPSAQRDREHCLERSEWLSPLCSTRSRALLRAIAWRRLLNAIESATQDTKTLFKAKDSRLRDRHRADCFIVANSFALIKGRALFEAS</sequence>
<protein>
    <submittedName>
        <fullName evidence="1">Uncharacterized protein</fullName>
    </submittedName>
</protein>
<keyword evidence="2" id="KW-1185">Reference proteome</keyword>
<reference evidence="1" key="2">
    <citation type="submission" date="2023-05" db="EMBL/GenBank/DDBJ databases">
        <authorList>
            <consortium name="Lawrence Berkeley National Laboratory"/>
            <person name="Steindorff A."/>
            <person name="Hensen N."/>
            <person name="Bonometti L."/>
            <person name="Westerberg I."/>
            <person name="Brannstrom I.O."/>
            <person name="Guillou S."/>
            <person name="Cros-Aarteil S."/>
            <person name="Calhoun S."/>
            <person name="Haridas S."/>
            <person name="Kuo A."/>
            <person name="Mondo S."/>
            <person name="Pangilinan J."/>
            <person name="Riley R."/>
            <person name="Labutti K."/>
            <person name="Andreopoulos B."/>
            <person name="Lipzen A."/>
            <person name="Chen C."/>
            <person name="Yanf M."/>
            <person name="Daum C."/>
            <person name="Ng V."/>
            <person name="Clum A."/>
            <person name="Ohm R."/>
            <person name="Martin F."/>
            <person name="Silar P."/>
            <person name="Natvig D."/>
            <person name="Lalanne C."/>
            <person name="Gautier V."/>
            <person name="Ament-Velasquez S.L."/>
            <person name="Kruys A."/>
            <person name="Hutchinson M.I."/>
            <person name="Powell A.J."/>
            <person name="Barry K."/>
            <person name="Miller A.N."/>
            <person name="Grigoriev I.V."/>
            <person name="Debuchy R."/>
            <person name="Gladieux P."/>
            <person name="Thoren M.H."/>
            <person name="Johannesson H."/>
        </authorList>
    </citation>
    <scope>NUCLEOTIDE SEQUENCE</scope>
    <source>
        <strain evidence="1">CBS 123565</strain>
    </source>
</reference>
<dbReference type="EMBL" id="MU853425">
    <property type="protein sequence ID" value="KAK4131373.1"/>
    <property type="molecule type" value="Genomic_DNA"/>
</dbReference>
<feature type="non-terminal residue" evidence="1">
    <location>
        <position position="1"/>
    </location>
</feature>
<organism evidence="1 2">
    <name type="scientific">Trichocladium antarcticum</name>
    <dbReference type="NCBI Taxonomy" id="1450529"/>
    <lineage>
        <taxon>Eukaryota</taxon>
        <taxon>Fungi</taxon>
        <taxon>Dikarya</taxon>
        <taxon>Ascomycota</taxon>
        <taxon>Pezizomycotina</taxon>
        <taxon>Sordariomycetes</taxon>
        <taxon>Sordariomycetidae</taxon>
        <taxon>Sordariales</taxon>
        <taxon>Chaetomiaceae</taxon>
        <taxon>Trichocladium</taxon>
    </lineage>
</organism>
<comment type="caution">
    <text evidence="1">The sequence shown here is derived from an EMBL/GenBank/DDBJ whole genome shotgun (WGS) entry which is preliminary data.</text>
</comment>
<name>A0AAN6UE57_9PEZI</name>
<accession>A0AAN6UE57</accession>
<gene>
    <name evidence="1" type="ORF">BT67DRAFT_444808</name>
</gene>
<dbReference type="AlphaFoldDB" id="A0AAN6UE57"/>
<evidence type="ECO:0000313" key="2">
    <source>
        <dbReference type="Proteomes" id="UP001304895"/>
    </source>
</evidence>
<proteinExistence type="predicted"/>